<evidence type="ECO:0000313" key="2">
    <source>
        <dbReference type="EMBL" id="CAL4791637.1"/>
    </source>
</evidence>
<evidence type="ECO:0000313" key="1">
    <source>
        <dbReference type="EMBL" id="CAI4004325.1"/>
    </source>
</evidence>
<proteinExistence type="predicted"/>
<reference evidence="1" key="1">
    <citation type="submission" date="2022-10" db="EMBL/GenBank/DDBJ databases">
        <authorList>
            <person name="Chen Y."/>
            <person name="Dougan E. K."/>
            <person name="Chan C."/>
            <person name="Rhodes N."/>
            <person name="Thang M."/>
        </authorList>
    </citation>
    <scope>NUCLEOTIDE SEQUENCE</scope>
</reference>
<accession>A0A9P1D6W1</accession>
<sequence length="150" mass="16798">MSFSVSIPVLRWATSLPTSPCTTVTRFQQFQADASGATRSSVPAALAAAALPAMVRLLRRRKATLRRITRCDDQDPLSGVPESAWPLLQRAEEAHPSFGWQQIAQGIQGWRKALENGHVWEEATWPEESLCQLWASTLVELELPRFTRRS</sequence>
<dbReference type="AlphaFoldDB" id="A0A9P1D6W1"/>
<gene>
    <name evidence="1" type="ORF">C1SCF055_LOCUS30117</name>
</gene>
<reference evidence="2 3" key="2">
    <citation type="submission" date="2024-05" db="EMBL/GenBank/DDBJ databases">
        <authorList>
            <person name="Chen Y."/>
            <person name="Shah S."/>
            <person name="Dougan E. K."/>
            <person name="Thang M."/>
            <person name="Chan C."/>
        </authorList>
    </citation>
    <scope>NUCLEOTIDE SEQUENCE [LARGE SCALE GENOMIC DNA]</scope>
</reference>
<name>A0A9P1D6W1_9DINO</name>
<protein>
    <submittedName>
        <fullName evidence="1">Uncharacterized protein</fullName>
    </submittedName>
</protein>
<comment type="caution">
    <text evidence="1">The sequence shown here is derived from an EMBL/GenBank/DDBJ whole genome shotgun (WGS) entry which is preliminary data.</text>
</comment>
<dbReference type="Proteomes" id="UP001152797">
    <property type="component" value="Unassembled WGS sequence"/>
</dbReference>
<dbReference type="EMBL" id="CAMXCT010003413">
    <property type="protein sequence ID" value="CAI4004325.1"/>
    <property type="molecule type" value="Genomic_DNA"/>
</dbReference>
<organism evidence="1">
    <name type="scientific">Cladocopium goreaui</name>
    <dbReference type="NCBI Taxonomy" id="2562237"/>
    <lineage>
        <taxon>Eukaryota</taxon>
        <taxon>Sar</taxon>
        <taxon>Alveolata</taxon>
        <taxon>Dinophyceae</taxon>
        <taxon>Suessiales</taxon>
        <taxon>Symbiodiniaceae</taxon>
        <taxon>Cladocopium</taxon>
    </lineage>
</organism>
<dbReference type="EMBL" id="CAMXCT020003413">
    <property type="protein sequence ID" value="CAL1157700.1"/>
    <property type="molecule type" value="Genomic_DNA"/>
</dbReference>
<keyword evidence="3" id="KW-1185">Reference proteome</keyword>
<dbReference type="EMBL" id="CAMXCT030003413">
    <property type="protein sequence ID" value="CAL4791637.1"/>
    <property type="molecule type" value="Genomic_DNA"/>
</dbReference>
<evidence type="ECO:0000313" key="3">
    <source>
        <dbReference type="Proteomes" id="UP001152797"/>
    </source>
</evidence>